<dbReference type="RefSeq" id="WP_107959355.1">
    <property type="nucleotide sequence ID" value="NZ_QAOG01000006.1"/>
</dbReference>
<evidence type="ECO:0000313" key="3">
    <source>
        <dbReference type="EMBL" id="PTQ59093.1"/>
    </source>
</evidence>
<proteinExistence type="predicted"/>
<dbReference type="Proteomes" id="UP000244189">
    <property type="component" value="Unassembled WGS sequence"/>
</dbReference>
<feature type="transmembrane region" description="Helical" evidence="1">
    <location>
        <begin position="339"/>
        <end position="358"/>
    </location>
</feature>
<feature type="transmembrane region" description="Helical" evidence="1">
    <location>
        <begin position="233"/>
        <end position="254"/>
    </location>
</feature>
<name>A0A2T5GIF1_9SPHN</name>
<accession>A0A2T5GIF1</accession>
<feature type="transmembrane region" description="Helical" evidence="1">
    <location>
        <begin position="309"/>
        <end position="327"/>
    </location>
</feature>
<dbReference type="Pfam" id="PF04235">
    <property type="entry name" value="DUF418"/>
    <property type="match status" value="1"/>
</dbReference>
<keyword evidence="1" id="KW-1133">Transmembrane helix</keyword>
<evidence type="ECO:0000259" key="2">
    <source>
        <dbReference type="Pfam" id="PF04235"/>
    </source>
</evidence>
<feature type="transmembrane region" description="Helical" evidence="1">
    <location>
        <begin position="50"/>
        <end position="71"/>
    </location>
</feature>
<dbReference type="AlphaFoldDB" id="A0A2T5GIF1"/>
<feature type="domain" description="DUF418" evidence="2">
    <location>
        <begin position="215"/>
        <end position="375"/>
    </location>
</feature>
<evidence type="ECO:0000313" key="4">
    <source>
        <dbReference type="Proteomes" id="UP000244189"/>
    </source>
</evidence>
<gene>
    <name evidence="3" type="ORF">C8J26_3420</name>
</gene>
<dbReference type="EMBL" id="QAOG01000006">
    <property type="protein sequence ID" value="PTQ59093.1"/>
    <property type="molecule type" value="Genomic_DNA"/>
</dbReference>
<keyword evidence="4" id="KW-1185">Reference proteome</keyword>
<protein>
    <recommendedName>
        <fullName evidence="2">DUF418 domain-containing protein</fullName>
    </recommendedName>
</protein>
<dbReference type="InterPro" id="IPR052529">
    <property type="entry name" value="Bact_Transport_Assoc"/>
</dbReference>
<reference evidence="3 4" key="1">
    <citation type="submission" date="2018-04" db="EMBL/GenBank/DDBJ databases">
        <title>Genomic Encyclopedia of Type Strains, Phase III (KMG-III): the genomes of soil and plant-associated and newly described type strains.</title>
        <authorList>
            <person name="Whitman W."/>
        </authorList>
    </citation>
    <scope>NUCLEOTIDE SEQUENCE [LARGE SCALE GENOMIC DNA]</scope>
    <source>
        <strain evidence="3 4">MA101b</strain>
    </source>
</reference>
<sequence>MQGEGNAGTRVPIVDGLRGFAISGIFLVHMEELFGAYWEMPHMHSAVQATVFALFSGKTFSIMALCFGFSFDAIKRTMRVGVTDFAYRYAWRLLILFGIGLVHGLLYAGDILTVLAVIGLSLLAADRIVSPSRLLLVALCCLMQPLLLVRIGAALAHIPLPEDHIVFGQALALHGSLTQLVEANLLTALWRKWQFMLLSGRLFELAGWMILGLVAARARLFETAATWRATHHYVLAGALLTTVALYLAWGMVALPGATTPPLVQDARLLIACLFNTSATVVLVLSFVSVWETRLQAILRRLVPVGKMALTFYILQSAIFVPLIYGFGSGLYARIDEVDAAICALVVVIAQTAGAAIWLRHFRYGPLEWAWRAAAALDGTLPMRRRTQMPVIGDWNRTSVM</sequence>
<feature type="transmembrane region" description="Helical" evidence="1">
    <location>
        <begin position="91"/>
        <end position="122"/>
    </location>
</feature>
<comment type="caution">
    <text evidence="3">The sequence shown here is derived from an EMBL/GenBank/DDBJ whole genome shotgun (WGS) entry which is preliminary data.</text>
</comment>
<dbReference type="InterPro" id="IPR007349">
    <property type="entry name" value="DUF418"/>
</dbReference>
<keyword evidence="1" id="KW-0472">Membrane</keyword>
<evidence type="ECO:0000256" key="1">
    <source>
        <dbReference type="SAM" id="Phobius"/>
    </source>
</evidence>
<dbReference type="PANTHER" id="PTHR30590:SF2">
    <property type="entry name" value="INNER MEMBRANE PROTEIN"/>
    <property type="match status" value="1"/>
</dbReference>
<feature type="transmembrane region" description="Helical" evidence="1">
    <location>
        <begin position="266"/>
        <end position="289"/>
    </location>
</feature>
<feature type="transmembrane region" description="Helical" evidence="1">
    <location>
        <begin position="202"/>
        <end position="221"/>
    </location>
</feature>
<organism evidence="3 4">
    <name type="scientific">Sphingomonas aurantiaca</name>
    <dbReference type="NCBI Taxonomy" id="185949"/>
    <lineage>
        <taxon>Bacteria</taxon>
        <taxon>Pseudomonadati</taxon>
        <taxon>Pseudomonadota</taxon>
        <taxon>Alphaproteobacteria</taxon>
        <taxon>Sphingomonadales</taxon>
        <taxon>Sphingomonadaceae</taxon>
        <taxon>Sphingomonas</taxon>
    </lineage>
</organism>
<dbReference type="PANTHER" id="PTHR30590">
    <property type="entry name" value="INNER MEMBRANE PROTEIN"/>
    <property type="match status" value="1"/>
</dbReference>
<keyword evidence="1" id="KW-0812">Transmembrane</keyword>